<sequence length="80" mass="9308">MPNLFLKDEAINKAPAIVGFEIARFLQKAGKAKVSIFDVMNHFKRETWFSSNSFFYGLVFLYTVGLVDFEEPYLVIRHED</sequence>
<evidence type="ECO:0000313" key="1">
    <source>
        <dbReference type="EMBL" id="AIT08489.1"/>
    </source>
</evidence>
<gene>
    <name evidence="1" type="ORF">MC45_18395</name>
</gene>
<dbReference type="Proteomes" id="UP000033200">
    <property type="component" value="Plasmid STP2"/>
</dbReference>
<dbReference type="HOGENOM" id="CLU_195950_0_0_5"/>
<reference evidence="1 2" key="1">
    <citation type="submission" date="2014-09" db="EMBL/GenBank/DDBJ databases">
        <title>Using Illumina technology Improving SMRT sequencing Genome Assembly by RASTools.</title>
        <authorList>
            <person name="Zhou Y."/>
            <person name="Ma T."/>
            <person name="Liu T."/>
        </authorList>
    </citation>
    <scope>NUCLEOTIDE SEQUENCE [LARGE SCALE GENOMIC DNA]</scope>
    <source>
        <strain evidence="1 2">ATCC 55669</strain>
        <plasmid evidence="2">Plasmid STP2</plasmid>
    </source>
</reference>
<accession>A0A097ELN9</accession>
<keyword evidence="2" id="KW-1185">Reference proteome</keyword>
<protein>
    <submittedName>
        <fullName evidence="1">Uncharacterized protein</fullName>
    </submittedName>
</protein>
<dbReference type="RefSeq" id="WP_041394276.1">
    <property type="nucleotide sequence ID" value="NZ_CP009573.1"/>
</dbReference>
<keyword evidence="1" id="KW-0614">Plasmid</keyword>
<dbReference type="eggNOG" id="ENOG5033F57">
    <property type="taxonomic scope" value="Bacteria"/>
</dbReference>
<dbReference type="KEGG" id="stax:MC45_18395"/>
<dbReference type="EMBL" id="CP009573">
    <property type="protein sequence ID" value="AIT08489.1"/>
    <property type="molecule type" value="Genomic_DNA"/>
</dbReference>
<geneLocation type="plasmid" evidence="1 2">
    <name>STP2</name>
</geneLocation>
<proteinExistence type="predicted"/>
<organism evidence="1 2">
    <name type="scientific">Sphingomonas taxi</name>
    <dbReference type="NCBI Taxonomy" id="1549858"/>
    <lineage>
        <taxon>Bacteria</taxon>
        <taxon>Pseudomonadati</taxon>
        <taxon>Pseudomonadota</taxon>
        <taxon>Alphaproteobacteria</taxon>
        <taxon>Sphingomonadales</taxon>
        <taxon>Sphingomonadaceae</taxon>
        <taxon>Sphingomonas</taxon>
    </lineage>
</organism>
<evidence type="ECO:0000313" key="2">
    <source>
        <dbReference type="Proteomes" id="UP000033200"/>
    </source>
</evidence>
<name>A0A097ELN9_9SPHN</name>
<dbReference type="AlphaFoldDB" id="A0A097ELN9"/>